<comment type="caution">
    <text evidence="2">The sequence shown here is derived from an EMBL/GenBank/DDBJ whole genome shotgun (WGS) entry which is preliminary data.</text>
</comment>
<keyword evidence="3" id="KW-1185">Reference proteome</keyword>
<dbReference type="AlphaFoldDB" id="A0A540LD02"/>
<gene>
    <name evidence="2" type="ORF">C1H46_030067</name>
</gene>
<sequence>MSESGSLSDEGSPSSGSRFEPAMSGSSWPLLESWTKETLDDPHNCQTLANIGSSSMLVGEGVVCDAIPICRSDPPHCQPVAEMGSSSIRVGEGVVCDAIPICRSDPHHCQPVAEMGSSSIRVGEGVVCDAIPIFRSEFTADHLENNLLDSEKQLEALRQSCSIPRSVGIRLVRCEELPSEPPKGHVMFYTQTLVTVGVNLPLHPWLQQMLAFIGYASGMLAFIGYAPGQLNPGFWDTLIGFYIIWMECGLGEPSFHQWRYCYKMRPVKACTGYAECACRSERERVVFNKRKSYCTWKKRWCFLYNDWEHAKGVTPERRVPTHFQTVGCNVSIFSLFAIVVIFSCF</sequence>
<dbReference type="Proteomes" id="UP000315295">
    <property type="component" value="Unassembled WGS sequence"/>
</dbReference>
<accession>A0A540LD02</accession>
<evidence type="ECO:0000313" key="3">
    <source>
        <dbReference type="Proteomes" id="UP000315295"/>
    </source>
</evidence>
<feature type="region of interest" description="Disordered" evidence="1">
    <location>
        <begin position="1"/>
        <end position="25"/>
    </location>
</feature>
<dbReference type="EMBL" id="VIEB01000640">
    <property type="protein sequence ID" value="TQD84358.1"/>
    <property type="molecule type" value="Genomic_DNA"/>
</dbReference>
<evidence type="ECO:0000313" key="2">
    <source>
        <dbReference type="EMBL" id="TQD84358.1"/>
    </source>
</evidence>
<proteinExistence type="predicted"/>
<name>A0A540LD02_MALBA</name>
<reference evidence="2 3" key="1">
    <citation type="journal article" date="2019" name="G3 (Bethesda)">
        <title>Sequencing of a Wild Apple (Malus baccata) Genome Unravels the Differences Between Cultivated and Wild Apple Species Regarding Disease Resistance and Cold Tolerance.</title>
        <authorList>
            <person name="Chen X."/>
        </authorList>
    </citation>
    <scope>NUCLEOTIDE SEQUENCE [LARGE SCALE GENOMIC DNA]</scope>
    <source>
        <strain evidence="3">cv. Shandingzi</strain>
        <tissue evidence="2">Leaves</tissue>
    </source>
</reference>
<feature type="compositionally biased region" description="Low complexity" evidence="1">
    <location>
        <begin position="1"/>
        <end position="17"/>
    </location>
</feature>
<protein>
    <submittedName>
        <fullName evidence="2">Uncharacterized protein</fullName>
    </submittedName>
</protein>
<organism evidence="2 3">
    <name type="scientific">Malus baccata</name>
    <name type="common">Siberian crab apple</name>
    <name type="synonym">Pyrus baccata</name>
    <dbReference type="NCBI Taxonomy" id="106549"/>
    <lineage>
        <taxon>Eukaryota</taxon>
        <taxon>Viridiplantae</taxon>
        <taxon>Streptophyta</taxon>
        <taxon>Embryophyta</taxon>
        <taxon>Tracheophyta</taxon>
        <taxon>Spermatophyta</taxon>
        <taxon>Magnoliopsida</taxon>
        <taxon>eudicotyledons</taxon>
        <taxon>Gunneridae</taxon>
        <taxon>Pentapetalae</taxon>
        <taxon>rosids</taxon>
        <taxon>fabids</taxon>
        <taxon>Rosales</taxon>
        <taxon>Rosaceae</taxon>
        <taxon>Amygdaloideae</taxon>
        <taxon>Maleae</taxon>
        <taxon>Malus</taxon>
    </lineage>
</organism>
<evidence type="ECO:0000256" key="1">
    <source>
        <dbReference type="SAM" id="MobiDB-lite"/>
    </source>
</evidence>
<dbReference type="STRING" id="106549.A0A540LD02"/>